<evidence type="ECO:0000259" key="9">
    <source>
        <dbReference type="Pfam" id="PF01602"/>
    </source>
</evidence>
<evidence type="ECO:0000256" key="7">
    <source>
        <dbReference type="PIRNR" id="PIRNR037092"/>
    </source>
</evidence>
<proteinExistence type="inferred from homology"/>
<evidence type="ECO:0000256" key="8">
    <source>
        <dbReference type="SAM" id="MobiDB-lite"/>
    </source>
</evidence>
<dbReference type="PIRSF" id="PIRSF037092">
    <property type="entry name" value="AP3_complex_delta"/>
    <property type="match status" value="1"/>
</dbReference>
<accession>A0A8X7N025</accession>
<keyword evidence="7" id="KW-0333">Golgi apparatus</keyword>
<dbReference type="InterPro" id="IPR017105">
    <property type="entry name" value="AP3_complex_dsu"/>
</dbReference>
<evidence type="ECO:0000256" key="3">
    <source>
        <dbReference type="ARBA" id="ARBA00022448"/>
    </source>
</evidence>
<feature type="compositionally biased region" description="Acidic residues" evidence="8">
    <location>
        <begin position="748"/>
        <end position="757"/>
    </location>
</feature>
<sequence>MFERTLSSLIKGLRSHRGTKDEARYIAGVLEEIREEVKSGDMQVKTEAVLKLTYLQMLGYPTAQASFHMLEVMASPKYHLKQVGYLAVAQCFTPQTDVLILATNMVKKDLQSPDALEVAAALNGLSHIMNADLASHLASDIIKLLTHTRPPIRKRAILVLHAVITHFPDALSMAWDRLREKLDDADPGVLSAAVNIVCELSRRDPKPFVSLSPQLFNLLTTSTNNWMLIKLIKLFGILTPYEPRLVRKLLPPIRNIISTTPAMSLLYECIHTVIIGGMLTGPGGDELAQTCVDKLSNFLTNSDQNLKYISLLALVGILPTHPHLLAEHHETILTSIEDADLSIRLRALDLLSGMASRETFRDIVDRLMRQLDPELAPSSSSSKSKSGQSAKGSAAAAALRANLGKAGGSALASASAGESGPISDPSTIPSYRLELARRILDLGSENTYSNIADFEWYISTLLRLALLPGTVLASTEGGGGESVGRRVGRQIIDITARVRGVRQVTARKMVELLKERALTNDSGSSVEVLRAAAWVVGEYCAEVYDARAAAVFLLRAPIDPAEEEDHGIISSGVPSDALAACVHNGVKVFAHWAASLSESWEARGDGRRREALREVKEASAEVVRALRVYAAHRDCEVQERASEFIQMFQFLQRDVDATIASADTQAISLTPVADVDNKAEPGKQASASSIAAPRSLHLLSPLFFGHALGPVAEKAQSKVPAPAGLDLYAWIVEPGSWSVVGEEKGNEGLEDDAEELESGSSTPTLLGGRLGRMTRTDSSSRAGTPTGGRRPPPVDLKLLDSELDNIPIVQLSLDDLKLPARGASPSGGGGEGGSSSMTPATTVPRLRPPPPAPVRSMPVFEEEELPEGATSVQAKKVVRKKTTGPGGGGAGAGAAGSGSEAGGSAPPAGGVKTTKKKKRREVEIG</sequence>
<feature type="domain" description="Clathrin/coatomer adaptor adaptin-like N-terminal" evidence="9">
    <location>
        <begin position="426"/>
        <end position="648"/>
    </location>
</feature>
<dbReference type="Gene3D" id="1.25.10.10">
    <property type="entry name" value="Leucine-rich Repeat Variant"/>
    <property type="match status" value="1"/>
</dbReference>
<dbReference type="EMBL" id="LWDE02000081">
    <property type="protein sequence ID" value="KAE8253660.1"/>
    <property type="molecule type" value="Genomic_DNA"/>
</dbReference>
<feature type="domain" description="Clathrin/coatomer adaptor adaptin-like N-terminal" evidence="9">
    <location>
        <begin position="23"/>
        <end position="371"/>
    </location>
</feature>
<dbReference type="Proteomes" id="UP000077684">
    <property type="component" value="Unassembled WGS sequence"/>
</dbReference>
<feature type="compositionally biased region" description="Low complexity" evidence="8">
    <location>
        <begin position="779"/>
        <end position="789"/>
    </location>
</feature>
<feature type="compositionally biased region" description="Low complexity" evidence="8">
    <location>
        <begin position="834"/>
        <end position="845"/>
    </location>
</feature>
<dbReference type="GO" id="GO:0005794">
    <property type="term" value="C:Golgi apparatus"/>
    <property type="evidence" value="ECO:0007669"/>
    <property type="project" value="UniProtKB-SubCell"/>
</dbReference>
<keyword evidence="6" id="KW-0472">Membrane</keyword>
<dbReference type="InterPro" id="IPR002553">
    <property type="entry name" value="Clathrin/coatomer_adapt-like_N"/>
</dbReference>
<dbReference type="PANTHER" id="PTHR22781:SF12">
    <property type="entry name" value="AP-3 COMPLEX SUBUNIT DELTA-1"/>
    <property type="match status" value="1"/>
</dbReference>
<dbReference type="Pfam" id="PF01602">
    <property type="entry name" value="Adaptin_N"/>
    <property type="match status" value="2"/>
</dbReference>
<keyword evidence="5 7" id="KW-0653">Protein transport</keyword>
<dbReference type="GO" id="GO:0006623">
    <property type="term" value="P:protein targeting to vacuole"/>
    <property type="evidence" value="ECO:0007669"/>
    <property type="project" value="TreeGrafter"/>
</dbReference>
<comment type="subcellular location">
    <subcellularLocation>
        <location evidence="1">Endomembrane system</location>
    </subcellularLocation>
    <subcellularLocation>
        <location evidence="7">Golgi apparatus</location>
    </subcellularLocation>
</comment>
<dbReference type="SUPFAM" id="SSF48371">
    <property type="entry name" value="ARM repeat"/>
    <property type="match status" value="1"/>
</dbReference>
<evidence type="ECO:0000256" key="5">
    <source>
        <dbReference type="ARBA" id="ARBA00022927"/>
    </source>
</evidence>
<dbReference type="GO" id="GO:0006896">
    <property type="term" value="P:Golgi to vacuole transport"/>
    <property type="evidence" value="ECO:0007669"/>
    <property type="project" value="TreeGrafter"/>
</dbReference>
<feature type="compositionally biased region" description="Low complexity" evidence="8">
    <location>
        <begin position="902"/>
        <end position="912"/>
    </location>
</feature>
<dbReference type="InterPro" id="IPR016024">
    <property type="entry name" value="ARM-type_fold"/>
</dbReference>
<evidence type="ECO:0000313" key="10">
    <source>
        <dbReference type="EMBL" id="KAE8253660.1"/>
    </source>
</evidence>
<evidence type="ECO:0000256" key="1">
    <source>
        <dbReference type="ARBA" id="ARBA00004308"/>
    </source>
</evidence>
<dbReference type="GO" id="GO:0010008">
    <property type="term" value="C:endosome membrane"/>
    <property type="evidence" value="ECO:0007669"/>
    <property type="project" value="TreeGrafter"/>
</dbReference>
<name>A0A8X7N025_9BASI</name>
<reference evidence="10" key="2">
    <citation type="journal article" date="2019" name="IMA Fungus">
        <title>Genome sequencing and comparison of five Tilletia species to identify candidate genes for the detection of regulated species infecting wheat.</title>
        <authorList>
            <person name="Nguyen H.D.T."/>
            <person name="Sultana T."/>
            <person name="Kesanakurti P."/>
            <person name="Hambleton S."/>
        </authorList>
    </citation>
    <scope>NUCLEOTIDE SEQUENCE</scope>
    <source>
        <strain evidence="10">DAOMC 236426</strain>
    </source>
</reference>
<protein>
    <recommendedName>
        <fullName evidence="7">AP-3 complex subunit delta</fullName>
    </recommendedName>
</protein>
<comment type="caution">
    <text evidence="10">The sequence shown here is derived from an EMBL/GenBank/DDBJ whole genome shotgun (WGS) entry which is preliminary data.</text>
</comment>
<comment type="subunit">
    <text evidence="7">Adaptor protein complex 3 (AP-3) is a heterotetramer.</text>
</comment>
<feature type="region of interest" description="Disordered" evidence="8">
    <location>
        <begin position="741"/>
        <end position="795"/>
    </location>
</feature>
<dbReference type="AlphaFoldDB" id="A0A8X7N025"/>
<dbReference type="PANTHER" id="PTHR22781">
    <property type="entry name" value="DELTA ADAPTIN-RELATED"/>
    <property type="match status" value="1"/>
</dbReference>
<keyword evidence="3 7" id="KW-0813">Transport</keyword>
<reference evidence="10" key="1">
    <citation type="submission" date="2016-04" db="EMBL/GenBank/DDBJ databases">
        <authorList>
            <person name="Nguyen H.D."/>
            <person name="Samba Siva P."/>
            <person name="Cullis J."/>
            <person name="Levesque C.A."/>
            <person name="Hambleton S."/>
        </authorList>
    </citation>
    <scope>NUCLEOTIDE SEQUENCE</scope>
    <source>
        <strain evidence="10">DAOMC 236426</strain>
    </source>
</reference>
<gene>
    <name evidence="10" type="ORF">A4X06_0g1294</name>
</gene>
<feature type="region of interest" description="Disordered" evidence="8">
    <location>
        <begin position="818"/>
        <end position="925"/>
    </location>
</feature>
<organism evidence="10 11">
    <name type="scientific">Tilletia controversa</name>
    <name type="common">dwarf bunt fungus</name>
    <dbReference type="NCBI Taxonomy" id="13291"/>
    <lineage>
        <taxon>Eukaryota</taxon>
        <taxon>Fungi</taxon>
        <taxon>Dikarya</taxon>
        <taxon>Basidiomycota</taxon>
        <taxon>Ustilaginomycotina</taxon>
        <taxon>Exobasidiomycetes</taxon>
        <taxon>Tilletiales</taxon>
        <taxon>Tilletiaceae</taxon>
        <taxon>Tilletia</taxon>
    </lineage>
</organism>
<evidence type="ECO:0000256" key="4">
    <source>
        <dbReference type="ARBA" id="ARBA00022737"/>
    </source>
</evidence>
<dbReference type="InterPro" id="IPR011989">
    <property type="entry name" value="ARM-like"/>
</dbReference>
<evidence type="ECO:0000313" key="11">
    <source>
        <dbReference type="Proteomes" id="UP000077684"/>
    </source>
</evidence>
<keyword evidence="11" id="KW-1185">Reference proteome</keyword>
<comment type="function">
    <text evidence="7">Part of the AP-3 complex, an adaptor-related complex which is not clathrin-associated. The complex is associated with the Golgi region as well as more peripheral structures. It facilitates the budding of vesicles from the Golgi membrane.</text>
</comment>
<comment type="similarity">
    <text evidence="2 7">Belongs to the adaptor complexes large subunit family.</text>
</comment>
<evidence type="ECO:0000256" key="2">
    <source>
        <dbReference type="ARBA" id="ARBA00006613"/>
    </source>
</evidence>
<evidence type="ECO:0000256" key="6">
    <source>
        <dbReference type="ARBA" id="ARBA00023136"/>
    </source>
</evidence>
<dbReference type="GO" id="GO:0030123">
    <property type="term" value="C:AP-3 adaptor complex"/>
    <property type="evidence" value="ECO:0007669"/>
    <property type="project" value="InterPro"/>
</dbReference>
<feature type="compositionally biased region" description="Gly residues" evidence="8">
    <location>
        <begin position="884"/>
        <end position="901"/>
    </location>
</feature>
<keyword evidence="4" id="KW-0677">Repeat</keyword>